<feature type="transmembrane region" description="Helical" evidence="1">
    <location>
        <begin position="31"/>
        <end position="49"/>
    </location>
</feature>
<keyword evidence="1" id="KW-0812">Transmembrane</keyword>
<dbReference type="InterPro" id="IPR032834">
    <property type="entry name" value="NatK-like_C"/>
</dbReference>
<keyword evidence="1" id="KW-1133">Transmembrane helix</keyword>
<dbReference type="OrthoDB" id="1656061at2"/>
<protein>
    <submittedName>
        <fullName evidence="3">GHKL domain-containing protein</fullName>
    </submittedName>
</protein>
<evidence type="ECO:0000313" key="4">
    <source>
        <dbReference type="Proteomes" id="UP000274033"/>
    </source>
</evidence>
<dbReference type="Pfam" id="PF14501">
    <property type="entry name" value="HATPase_c_5"/>
    <property type="match status" value="1"/>
</dbReference>
<feature type="transmembrane region" description="Helical" evidence="1">
    <location>
        <begin position="142"/>
        <end position="164"/>
    </location>
</feature>
<keyword evidence="4" id="KW-1185">Reference proteome</keyword>
<reference evidence="3 4" key="1">
    <citation type="journal article" date="2013" name="J. Microbiol.">
        <title>Lysinibacillus chungkukjangi sp. nov., isolated from Chungkukjang, Korean fermented soybean food.</title>
        <authorList>
            <person name="Kim S.J."/>
            <person name="Jang Y.H."/>
            <person name="Hamada M."/>
            <person name="Ahn J.H."/>
            <person name="Weon H.Y."/>
            <person name="Suzuki K."/>
            <person name="Whang K.S."/>
            <person name="Kwon S.W."/>
        </authorList>
    </citation>
    <scope>NUCLEOTIDE SEQUENCE [LARGE SCALE GENOMIC DNA]</scope>
    <source>
        <strain evidence="3 4">MCCC 1A12701</strain>
    </source>
</reference>
<dbReference type="RefSeq" id="WP_124766592.1">
    <property type="nucleotide sequence ID" value="NZ_JAFBDY010000021.1"/>
</dbReference>
<proteinExistence type="predicted"/>
<feature type="domain" description="Sensor histidine kinase NatK-like C-terminal" evidence="2">
    <location>
        <begin position="319"/>
        <end position="424"/>
    </location>
</feature>
<evidence type="ECO:0000259" key="2">
    <source>
        <dbReference type="Pfam" id="PF14501"/>
    </source>
</evidence>
<sequence length="431" mass="49896">MELFILSIIEFIILFWAISYATQIKMSIKRILAFILLSMCPSILIFQLIGQWQGIVFLLVSSFTYFFWLSRAFLTLIHICFVLIIGVFTDNLTQVVMKAFPYDALPGMLEHYCIFTVLFILCIIIYKHSTRKIYKLLEEMKTAYILILIIALVTMSTFYINLYLTEYLSEDNLLKFNIITQITYFTIMLFVLYLTIVNIKKENHFRRVEIETAQFTDYMRSLEVINNDMQKFRHDHANILASMQGYIEVNDFEGLKKYFKKHIFSAEEDTLKRNMRLANLSKLQITGIKGLILTKTLQAEKEGITVNIEVPDVIDELNMNIIDIARILGIFLDNAIEANMQNHTDKEIDIAIFKSRSNSIMIIIENTIEDDHSVKIDKIFNDGFSTKGENRGKGLSTVRSIINTYPNVVLRTNVNNGVFSQIIEMAKSEGS</sequence>
<dbReference type="Gene3D" id="3.30.565.10">
    <property type="entry name" value="Histidine kinase-like ATPase, C-terminal domain"/>
    <property type="match status" value="1"/>
</dbReference>
<dbReference type="SUPFAM" id="SSF55874">
    <property type="entry name" value="ATPase domain of HSP90 chaperone/DNA topoisomerase II/histidine kinase"/>
    <property type="match status" value="1"/>
</dbReference>
<evidence type="ECO:0000313" key="3">
    <source>
        <dbReference type="EMBL" id="RQW73298.1"/>
    </source>
</evidence>
<accession>A0A3N9U9P0</accession>
<dbReference type="PANTHER" id="PTHR40448">
    <property type="entry name" value="TWO-COMPONENT SENSOR HISTIDINE KINASE"/>
    <property type="match status" value="1"/>
</dbReference>
<dbReference type="EMBL" id="RRCT01000023">
    <property type="protein sequence ID" value="RQW73298.1"/>
    <property type="molecule type" value="Genomic_DNA"/>
</dbReference>
<dbReference type="PANTHER" id="PTHR40448:SF1">
    <property type="entry name" value="TWO-COMPONENT SENSOR HISTIDINE KINASE"/>
    <property type="match status" value="1"/>
</dbReference>
<feature type="transmembrane region" description="Helical" evidence="1">
    <location>
        <begin position="176"/>
        <end position="197"/>
    </location>
</feature>
<organism evidence="3 4">
    <name type="scientific">Lysinibacillus composti</name>
    <dbReference type="NCBI Taxonomy" id="720633"/>
    <lineage>
        <taxon>Bacteria</taxon>
        <taxon>Bacillati</taxon>
        <taxon>Bacillota</taxon>
        <taxon>Bacilli</taxon>
        <taxon>Bacillales</taxon>
        <taxon>Bacillaceae</taxon>
        <taxon>Lysinibacillus</taxon>
    </lineage>
</organism>
<comment type="caution">
    <text evidence="3">The sequence shown here is derived from an EMBL/GenBank/DDBJ whole genome shotgun (WGS) entry which is preliminary data.</text>
</comment>
<dbReference type="Proteomes" id="UP000274033">
    <property type="component" value="Unassembled WGS sequence"/>
</dbReference>
<gene>
    <name evidence="3" type="ORF">EBB45_17250</name>
</gene>
<dbReference type="AlphaFoldDB" id="A0A3N9U9P0"/>
<dbReference type="GO" id="GO:0042802">
    <property type="term" value="F:identical protein binding"/>
    <property type="evidence" value="ECO:0007669"/>
    <property type="project" value="TreeGrafter"/>
</dbReference>
<dbReference type="InterPro" id="IPR036890">
    <property type="entry name" value="HATPase_C_sf"/>
</dbReference>
<name>A0A3N9U9P0_9BACI</name>
<keyword evidence="1" id="KW-0472">Membrane</keyword>
<feature type="transmembrane region" description="Helical" evidence="1">
    <location>
        <begin position="56"/>
        <end position="89"/>
    </location>
</feature>
<evidence type="ECO:0000256" key="1">
    <source>
        <dbReference type="SAM" id="Phobius"/>
    </source>
</evidence>
<feature type="transmembrane region" description="Helical" evidence="1">
    <location>
        <begin position="109"/>
        <end position="126"/>
    </location>
</feature>